<proteinExistence type="predicted"/>
<sequence length="375" mass="42940">MKDKHDDELYQDFLDFISQMAEEFTDEEAAAEAYVKNYMDIDYNHLVKSSDVHAILEAVQLTDDPSQRQGLLDRVAQLEPGNLTGQILRYLTGLTPPDDLDEMMALEKAYRKRYHQQLASQNLDSTINWPYCQFVTILIELLIDQLLFKRAENLANRVLDILPEDDLGMRFRLMTIYALTDQPKRAQHVYQQFGGEADDQMMLAMVAPAILGDELAYAQTLIKRLWLKNSAVTFFFQSALGFEEINLETLPLDDKGRMAVDHGRLAFCLSIMSPLYERSSYLYRQVRDILVDLDPQAFTWRRDFFRETAARHDQIFDPIFEGISGNKARILVDAGLGSKEDFADVTRDQVLALDGIGPKTLDQLASNGVIFKDQD</sequence>
<dbReference type="InterPro" id="IPR010995">
    <property type="entry name" value="DNA_repair_Rad51/TF_NusA_a-hlx"/>
</dbReference>
<dbReference type="SUPFAM" id="SSF47794">
    <property type="entry name" value="Rad51 N-terminal domain-like"/>
    <property type="match status" value="1"/>
</dbReference>
<name>A0A0X8FM44_9LACT</name>
<dbReference type="STRING" id="128944.AWM75_07635"/>
<dbReference type="KEGG" id="auh:AWM75_07635"/>
<reference evidence="1 2" key="1">
    <citation type="journal article" date="2016" name="Genome Announc.">
        <title>Complete Genome Sequences of Aerococcus christensenii CCUG 28831T, Aerococcus sanguinicola CCUG 43001T, Aerococcus urinae CCUG 36881T, Aerococcus urinaeequi CCUG 28094T, Aerococcus urinaehominis CCUG 42038 BT, and Aerococcus viridans CCUG 4311T.</title>
        <authorList>
            <person name="Carkaci D."/>
            <person name="Dargis R."/>
            <person name="Nielsen X.C."/>
            <person name="Skovgaard O."/>
            <person name="Fuursted K."/>
            <person name="Christensen J.J."/>
        </authorList>
    </citation>
    <scope>NUCLEOTIDE SEQUENCE [LARGE SCALE GENOMIC DNA]</scope>
    <source>
        <strain evidence="1 2">CCUG42038B</strain>
    </source>
</reference>
<dbReference type="Proteomes" id="UP000062260">
    <property type="component" value="Chromosome"/>
</dbReference>
<reference evidence="2" key="2">
    <citation type="submission" date="2016-01" db="EMBL/GenBank/DDBJ databases">
        <title>Six Aerococcus type strain genome sequencing and assembly using PacBio and Illumina Hiseq.</title>
        <authorList>
            <person name="Carkaci D."/>
            <person name="Dargis R."/>
            <person name="Nielsen X.C."/>
            <person name="Skovgaard O."/>
            <person name="Fuursted K."/>
            <person name="Christensen J.J."/>
        </authorList>
    </citation>
    <scope>NUCLEOTIDE SEQUENCE [LARGE SCALE GENOMIC DNA]</scope>
    <source>
        <strain evidence="2">CCUG42038B</strain>
    </source>
</reference>
<organism evidence="1 2">
    <name type="scientific">Aerococcus urinaehominis</name>
    <dbReference type="NCBI Taxonomy" id="128944"/>
    <lineage>
        <taxon>Bacteria</taxon>
        <taxon>Bacillati</taxon>
        <taxon>Bacillota</taxon>
        <taxon>Bacilli</taxon>
        <taxon>Lactobacillales</taxon>
        <taxon>Aerococcaceae</taxon>
        <taxon>Aerococcus</taxon>
    </lineage>
</organism>
<dbReference type="AlphaFoldDB" id="A0A0X8FM44"/>
<dbReference type="GO" id="GO:0000166">
    <property type="term" value="F:nucleotide binding"/>
    <property type="evidence" value="ECO:0007669"/>
    <property type="project" value="InterPro"/>
</dbReference>
<gene>
    <name evidence="1" type="ORF">AWM75_07635</name>
</gene>
<accession>A0A0X8FM44</accession>
<dbReference type="RefSeq" id="WP_067980409.1">
    <property type="nucleotide sequence ID" value="NZ_CP014163.1"/>
</dbReference>
<dbReference type="OrthoDB" id="6399948at2"/>
<protein>
    <submittedName>
        <fullName evidence="1">Uncharacterized protein</fullName>
    </submittedName>
</protein>
<evidence type="ECO:0000313" key="1">
    <source>
        <dbReference type="EMBL" id="AMB99843.1"/>
    </source>
</evidence>
<dbReference type="EMBL" id="CP014163">
    <property type="protein sequence ID" value="AMB99843.1"/>
    <property type="molecule type" value="Genomic_DNA"/>
</dbReference>
<evidence type="ECO:0000313" key="2">
    <source>
        <dbReference type="Proteomes" id="UP000062260"/>
    </source>
</evidence>
<keyword evidence="2" id="KW-1185">Reference proteome</keyword>
<dbReference type="Gene3D" id="1.10.150.20">
    <property type="entry name" value="5' to 3' exonuclease, C-terminal subdomain"/>
    <property type="match status" value="1"/>
</dbReference>